<dbReference type="AlphaFoldDB" id="A0A8I2DD52"/>
<feature type="transmembrane region" description="Helical" evidence="1">
    <location>
        <begin position="329"/>
        <end position="351"/>
    </location>
</feature>
<dbReference type="Proteomes" id="UP000674270">
    <property type="component" value="Unassembled WGS sequence"/>
</dbReference>
<evidence type="ECO:0000313" key="3">
    <source>
        <dbReference type="Proteomes" id="UP000674270"/>
    </source>
</evidence>
<organism evidence="2 3">
    <name type="scientific">Providencia huaxiensis</name>
    <dbReference type="NCBI Taxonomy" id="2027290"/>
    <lineage>
        <taxon>Bacteria</taxon>
        <taxon>Pseudomonadati</taxon>
        <taxon>Pseudomonadota</taxon>
        <taxon>Gammaproteobacteria</taxon>
        <taxon>Enterobacterales</taxon>
        <taxon>Morganellaceae</taxon>
        <taxon>Providencia</taxon>
    </lineage>
</organism>
<feature type="transmembrane region" description="Helical" evidence="1">
    <location>
        <begin position="439"/>
        <end position="459"/>
    </location>
</feature>
<gene>
    <name evidence="2" type="ORF">J7T18_19910</name>
</gene>
<feature type="transmembrane region" description="Helical" evidence="1">
    <location>
        <begin position="128"/>
        <end position="147"/>
    </location>
</feature>
<feature type="transmembrane region" description="Helical" evidence="1">
    <location>
        <begin position="21"/>
        <end position="40"/>
    </location>
</feature>
<feature type="transmembrane region" description="Helical" evidence="1">
    <location>
        <begin position="175"/>
        <end position="198"/>
    </location>
</feature>
<reference evidence="2" key="1">
    <citation type="submission" date="2021-03" db="EMBL/GenBank/DDBJ databases">
        <authorList>
            <person name="Stanton E."/>
        </authorList>
    </citation>
    <scope>NUCLEOTIDE SEQUENCE</scope>
    <source>
        <strain evidence="2">2020EL-00113</strain>
    </source>
</reference>
<feature type="transmembrane region" description="Helical" evidence="1">
    <location>
        <begin position="358"/>
        <end position="379"/>
    </location>
</feature>
<dbReference type="Pfam" id="PF03929">
    <property type="entry name" value="PepSY_TM"/>
    <property type="match status" value="1"/>
</dbReference>
<dbReference type="InterPro" id="IPR005625">
    <property type="entry name" value="PepSY-ass_TM"/>
</dbReference>
<keyword evidence="1" id="KW-1133">Transmembrane helix</keyword>
<feature type="transmembrane region" description="Helical" evidence="1">
    <location>
        <begin position="412"/>
        <end position="433"/>
    </location>
</feature>
<sequence>MKHKQPLSLTRRLNQLHRSAGALFGVFLFVIFFTGCWSLGSDALRLWGNNVPLSGKLLPLEQLLALQPSATMIQLPEQHNPVITFCQSMGKCELSYSAINGELVVLDSPTMWLVTLHKNLFMGFPGRIFISLFGFALVVLLITGLVIQRRRIATMLHLPRTTHLKVLLHDLHSWLGLWCYPWLVLFAFTGALSGLGALGTVSLGERAAPDNPHIIMKTLMGEFEPLKTPVSVAESSITAAVSALQQTVPSFIPQTLFKQGDTWVIGGVRDGQLSTSNFEQYQFDSKKRQLVAVRDSAQQGFWTRAFIAIQPLHYGQYQWLPKVSNTLSYLHFIAGLSGLILVSVGLAMWCWKRMHSLAARFIVGCCGGLLLSACVLLAVMPWFTALLPIHFFMVWGIACIASLLCKNAQFSLMISLFLSAILLLLAFIASYLFGSLPFSRINLVLLCGGIGLLLILFGCRKLSCTAKRARSGYERSITE</sequence>
<proteinExistence type="predicted"/>
<comment type="caution">
    <text evidence="2">The sequence shown here is derived from an EMBL/GenBank/DDBJ whole genome shotgun (WGS) entry which is preliminary data.</text>
</comment>
<dbReference type="PANTHER" id="PTHR34219">
    <property type="entry name" value="IRON-REGULATED INNER MEMBRANE PROTEIN-RELATED"/>
    <property type="match status" value="1"/>
</dbReference>
<dbReference type="RefSeq" id="WP_210848931.1">
    <property type="nucleotide sequence ID" value="NZ_JAGKLY010000014.1"/>
</dbReference>
<dbReference type="PANTHER" id="PTHR34219:SF3">
    <property type="entry name" value="BLL7967 PROTEIN"/>
    <property type="match status" value="1"/>
</dbReference>
<accession>A0A8I2DD52</accession>
<evidence type="ECO:0000313" key="2">
    <source>
        <dbReference type="EMBL" id="MBQ0270552.1"/>
    </source>
</evidence>
<name>A0A8I2DD52_9GAMM</name>
<keyword evidence="1" id="KW-0472">Membrane</keyword>
<feature type="transmembrane region" description="Helical" evidence="1">
    <location>
        <begin position="385"/>
        <end position="405"/>
    </location>
</feature>
<keyword evidence="1" id="KW-0812">Transmembrane</keyword>
<protein>
    <submittedName>
        <fullName evidence="2">PepSY domain-containing protein</fullName>
    </submittedName>
</protein>
<evidence type="ECO:0000256" key="1">
    <source>
        <dbReference type="SAM" id="Phobius"/>
    </source>
</evidence>
<dbReference type="EMBL" id="JAGKLY010000014">
    <property type="protein sequence ID" value="MBQ0270552.1"/>
    <property type="molecule type" value="Genomic_DNA"/>
</dbReference>